<dbReference type="EMBL" id="CP095046">
    <property type="protein sequence ID" value="UOQ74622.1"/>
    <property type="molecule type" value="Genomic_DNA"/>
</dbReference>
<evidence type="ECO:0000313" key="4">
    <source>
        <dbReference type="EMBL" id="UOQ74622.1"/>
    </source>
</evidence>
<feature type="domain" description="Peptidase M61 catalytic" evidence="2">
    <location>
        <begin position="282"/>
        <end position="398"/>
    </location>
</feature>
<feature type="domain" description="Peptidase M61 N-terminal" evidence="3">
    <location>
        <begin position="25"/>
        <end position="188"/>
    </location>
</feature>
<dbReference type="InterPro" id="IPR040756">
    <property type="entry name" value="Peptidase_M61_N"/>
</dbReference>
<dbReference type="AlphaFoldDB" id="A0A8T9QCG5"/>
<evidence type="ECO:0000259" key="3">
    <source>
        <dbReference type="Pfam" id="PF17899"/>
    </source>
</evidence>
<name>A0A8T9QCG5_9BACT</name>
<evidence type="ECO:0000259" key="2">
    <source>
        <dbReference type="Pfam" id="PF05299"/>
    </source>
</evidence>
<dbReference type="SUPFAM" id="SSF55486">
    <property type="entry name" value="Metalloproteases ('zincins'), catalytic domain"/>
    <property type="match status" value="1"/>
</dbReference>
<accession>A0A8T9QCG5</accession>
<proteinExistence type="predicted"/>
<keyword evidence="1" id="KW-0732">Signal</keyword>
<sequence length="500" mass="55024">MRKSAATLLLALALPFGALAQTPVQYTVAFPNAVHHEAQVTVVFSELPSGPLQVRMARSSPGRYALHEFAKNVYDVKATDSKGKTLTVSRPDPYGWDVSGHDGTVRFTYTLFGDRTDGTYAGIDAIHAHLNMPATLAYGRGQEQRPAEVKFELPAGWQVATQLRPDPTKGTYYAPHLQYLMDSPTSLGAQKLRSWQEQGRTIEMAVLHDGTEAELDAYVGQAKKIVKEAAAIFGELPAYDFGRYTFVANYLPQTSGDGMEHRNSTSLTSNRPLRGPGAIDNLGTVSHEFFHAWNVERIRPRDLEPFDFDRANMSNSLWFAEGFTQYYGELLLRRAGVYNDDQYCQEALSGLVGAMLNSPGAARFSPVQMSQQAPFVDAAAAIDPNNRGNTYLSYYYIGGANALALDLLLRQNRKTTLDAYMRAVWQQHGKEQQNYARPSPTPWPICSAYWARSAGTRPLRATFSAATSWVTSCPSLTSCWPRPASPCAASGPGRPAWSAA</sequence>
<reference evidence="4" key="1">
    <citation type="submission" date="2022-04" db="EMBL/GenBank/DDBJ databases">
        <title>Hymenobacter sp. isolated from the air.</title>
        <authorList>
            <person name="Won M."/>
            <person name="Lee C.-M."/>
            <person name="Woen H.-Y."/>
            <person name="Kwon S.-W."/>
        </authorList>
    </citation>
    <scope>NUCLEOTIDE SEQUENCE</scope>
    <source>
        <strain evidence="4">5116S-3</strain>
    </source>
</reference>
<feature type="chain" id="PRO_5035869962" evidence="1">
    <location>
        <begin position="21"/>
        <end position="500"/>
    </location>
</feature>
<dbReference type="KEGG" id="hcu:MUN79_12570"/>
<dbReference type="InterPro" id="IPR024191">
    <property type="entry name" value="Peptidase_M61"/>
</dbReference>
<dbReference type="InterPro" id="IPR007963">
    <property type="entry name" value="Peptidase_M61_catalytic"/>
</dbReference>
<dbReference type="Gene3D" id="1.10.390.10">
    <property type="entry name" value="Neutral Protease Domain 2"/>
    <property type="match status" value="1"/>
</dbReference>
<dbReference type="RefSeq" id="WP_244677961.1">
    <property type="nucleotide sequence ID" value="NZ_CP095046.1"/>
</dbReference>
<feature type="signal peptide" evidence="1">
    <location>
        <begin position="1"/>
        <end position="20"/>
    </location>
</feature>
<dbReference type="PIRSF" id="PIRSF016493">
    <property type="entry name" value="Glycyl_aminpptds"/>
    <property type="match status" value="1"/>
</dbReference>
<dbReference type="Pfam" id="PF17899">
    <property type="entry name" value="Peptidase_M61_N"/>
    <property type="match status" value="1"/>
</dbReference>
<dbReference type="Gene3D" id="2.60.40.3650">
    <property type="match status" value="1"/>
</dbReference>
<evidence type="ECO:0000313" key="5">
    <source>
        <dbReference type="Proteomes" id="UP000831796"/>
    </source>
</evidence>
<dbReference type="InterPro" id="IPR027268">
    <property type="entry name" value="Peptidase_M4/M1_CTD_sf"/>
</dbReference>
<dbReference type="Pfam" id="PF05299">
    <property type="entry name" value="Peptidase_M61"/>
    <property type="match status" value="1"/>
</dbReference>
<organism evidence="4 5">
    <name type="scientific">Hymenobacter cellulosilyticus</name>
    <dbReference type="NCBI Taxonomy" id="2932248"/>
    <lineage>
        <taxon>Bacteria</taxon>
        <taxon>Pseudomonadati</taxon>
        <taxon>Bacteroidota</taxon>
        <taxon>Cytophagia</taxon>
        <taxon>Cytophagales</taxon>
        <taxon>Hymenobacteraceae</taxon>
        <taxon>Hymenobacter</taxon>
    </lineage>
</organism>
<gene>
    <name evidence="4" type="ORF">MUN79_12570</name>
</gene>
<protein>
    <submittedName>
        <fullName evidence="4">M61 family peptidase</fullName>
    </submittedName>
</protein>
<evidence type="ECO:0000256" key="1">
    <source>
        <dbReference type="SAM" id="SignalP"/>
    </source>
</evidence>
<keyword evidence="5" id="KW-1185">Reference proteome</keyword>
<dbReference type="Proteomes" id="UP000831796">
    <property type="component" value="Chromosome"/>
</dbReference>